<dbReference type="EMBL" id="ML119052">
    <property type="protein sequence ID" value="ROT41043.1"/>
    <property type="molecule type" value="Genomic_DNA"/>
</dbReference>
<accession>A0A3N2Q2Q7</accession>
<protein>
    <submittedName>
        <fullName evidence="2">Uncharacterized protein</fullName>
    </submittedName>
</protein>
<gene>
    <name evidence="2" type="ORF">SODALDRAFT_376768</name>
</gene>
<feature type="region of interest" description="Disordered" evidence="1">
    <location>
        <begin position="1"/>
        <end position="26"/>
    </location>
</feature>
<dbReference type="GeneID" id="39583319"/>
<name>A0A3N2Q2Q7_SODAK</name>
<reference evidence="2 3" key="1">
    <citation type="journal article" date="2018" name="Mol. Ecol.">
        <title>The obligate alkalophilic soda-lake fungus Sodiomyces alkalinus has shifted to a protein diet.</title>
        <authorList>
            <person name="Grum-Grzhimaylo A.A."/>
            <person name="Falkoski D.L."/>
            <person name="van den Heuvel J."/>
            <person name="Valero-Jimenez C.A."/>
            <person name="Min B."/>
            <person name="Choi I.G."/>
            <person name="Lipzen A."/>
            <person name="Daum C.G."/>
            <person name="Aanen D.K."/>
            <person name="Tsang A."/>
            <person name="Henrissat B."/>
            <person name="Bilanenko E.N."/>
            <person name="de Vries R.P."/>
            <person name="van Kan J.A.L."/>
            <person name="Grigoriev I.V."/>
            <person name="Debets A.J.M."/>
        </authorList>
    </citation>
    <scope>NUCLEOTIDE SEQUENCE [LARGE SCALE GENOMIC DNA]</scope>
    <source>
        <strain evidence="2 3">F11</strain>
    </source>
</reference>
<dbReference type="RefSeq" id="XP_028468849.1">
    <property type="nucleotide sequence ID" value="XM_028614842.1"/>
</dbReference>
<feature type="compositionally biased region" description="Basic residues" evidence="1">
    <location>
        <begin position="219"/>
        <end position="236"/>
    </location>
</feature>
<sequence length="248" mass="28480">MARDPLESLRRFEGDNLTRTTPERRPSLKLTIHAPHPHWNAYRVERIPDTLLAAVRSLSVGVLIGRWPIQVSVRTTRNHKNRVLLHRPPSMSSYDHPIAFTTYDTKDCIYNKSHMPSVSLSELSLRMAPTTGEPKKPPQSLRPCLVRPHSGIDQNQKPKKQVRFRLQGSTVAFPGVEVDEGGPVGVATTVTNSGSCSLGTTSSWNTILNRRTSSYEKRHRDRKERRKQREKRKKEKSYRQELARWSWT</sequence>
<organism evidence="2 3">
    <name type="scientific">Sodiomyces alkalinus (strain CBS 110278 / VKM F-3762 / F11)</name>
    <name type="common">Alkaliphilic filamentous fungus</name>
    <dbReference type="NCBI Taxonomy" id="1314773"/>
    <lineage>
        <taxon>Eukaryota</taxon>
        <taxon>Fungi</taxon>
        <taxon>Dikarya</taxon>
        <taxon>Ascomycota</taxon>
        <taxon>Pezizomycotina</taxon>
        <taxon>Sordariomycetes</taxon>
        <taxon>Hypocreomycetidae</taxon>
        <taxon>Glomerellales</taxon>
        <taxon>Plectosphaerellaceae</taxon>
        <taxon>Sodiomyces</taxon>
    </lineage>
</organism>
<evidence type="ECO:0000313" key="3">
    <source>
        <dbReference type="Proteomes" id="UP000272025"/>
    </source>
</evidence>
<dbReference type="AlphaFoldDB" id="A0A3N2Q2Q7"/>
<dbReference type="Proteomes" id="UP000272025">
    <property type="component" value="Unassembled WGS sequence"/>
</dbReference>
<proteinExistence type="predicted"/>
<evidence type="ECO:0000313" key="2">
    <source>
        <dbReference type="EMBL" id="ROT41043.1"/>
    </source>
</evidence>
<evidence type="ECO:0000256" key="1">
    <source>
        <dbReference type="SAM" id="MobiDB-lite"/>
    </source>
</evidence>
<feature type="region of interest" description="Disordered" evidence="1">
    <location>
        <begin position="209"/>
        <end position="248"/>
    </location>
</feature>
<feature type="non-terminal residue" evidence="2">
    <location>
        <position position="248"/>
    </location>
</feature>
<keyword evidence="3" id="KW-1185">Reference proteome</keyword>